<dbReference type="Proteomes" id="UP000321514">
    <property type="component" value="Unassembled WGS sequence"/>
</dbReference>
<dbReference type="Proteomes" id="UP000183760">
    <property type="component" value="Unassembled WGS sequence"/>
</dbReference>
<evidence type="ECO:0000256" key="1">
    <source>
        <dbReference type="SAM" id="Phobius"/>
    </source>
</evidence>
<comment type="caution">
    <text evidence="2">The sequence shown here is derived from an EMBL/GenBank/DDBJ whole genome shotgun (WGS) entry which is preliminary data.</text>
</comment>
<gene>
    <name evidence="2" type="ORF">MFU01_48160</name>
    <name evidence="3" type="ORF">SAMN05443572_107313</name>
</gene>
<organism evidence="2 5">
    <name type="scientific">Myxococcus fulvus</name>
    <dbReference type="NCBI Taxonomy" id="33"/>
    <lineage>
        <taxon>Bacteria</taxon>
        <taxon>Pseudomonadati</taxon>
        <taxon>Myxococcota</taxon>
        <taxon>Myxococcia</taxon>
        <taxon>Myxococcales</taxon>
        <taxon>Cystobacterineae</taxon>
        <taxon>Myxococcaceae</taxon>
        <taxon>Myxococcus</taxon>
    </lineage>
</organism>
<sequence>MLRGVSLSWVAGGWLLLSGALGTELRRDGYVLRPPEGFHMVRWEPYTGSVAGAVTLDAETPRSLSAALADGEGPEAATMLVSVVERGFSASPSERDDFASAVMQHFQRELGVVLSPERVDRIGGDAPRVEVLGTLRDAGQTRTVLVAGLASEGRHAVVVVSAPAVRWEVLAPSVRASLETFRLEPTTAPGVVPRRLLGALAGALAGALVASYAAWRRGRAGRRASES</sequence>
<keyword evidence="1" id="KW-1133">Transmembrane helix</keyword>
<feature type="transmembrane region" description="Helical" evidence="1">
    <location>
        <begin position="196"/>
        <end position="215"/>
    </location>
</feature>
<keyword evidence="4" id="KW-1185">Reference proteome</keyword>
<dbReference type="EMBL" id="BJXR01000036">
    <property type="protein sequence ID" value="GEN09779.1"/>
    <property type="molecule type" value="Genomic_DNA"/>
</dbReference>
<proteinExistence type="predicted"/>
<protein>
    <submittedName>
        <fullName evidence="2">Uncharacterized protein</fullName>
    </submittedName>
</protein>
<keyword evidence="1" id="KW-0812">Transmembrane</keyword>
<accession>A0A511T6J1</accession>
<dbReference type="EMBL" id="FOIB01000007">
    <property type="protein sequence ID" value="SEU26755.1"/>
    <property type="molecule type" value="Genomic_DNA"/>
</dbReference>
<evidence type="ECO:0000313" key="4">
    <source>
        <dbReference type="Proteomes" id="UP000183760"/>
    </source>
</evidence>
<evidence type="ECO:0000313" key="2">
    <source>
        <dbReference type="EMBL" id="GEN09779.1"/>
    </source>
</evidence>
<dbReference type="AlphaFoldDB" id="A0A511T6J1"/>
<reference evidence="2 5" key="2">
    <citation type="submission" date="2019-07" db="EMBL/GenBank/DDBJ databases">
        <title>Whole genome shotgun sequence of Myxococcus fulvus NBRC 100333.</title>
        <authorList>
            <person name="Hosoyama A."/>
            <person name="Uohara A."/>
            <person name="Ohji S."/>
            <person name="Ichikawa N."/>
        </authorList>
    </citation>
    <scope>NUCLEOTIDE SEQUENCE [LARGE SCALE GENOMIC DNA]</scope>
    <source>
        <strain evidence="2 5">NBRC 100333</strain>
    </source>
</reference>
<reference evidence="3 4" key="1">
    <citation type="submission" date="2016-10" db="EMBL/GenBank/DDBJ databases">
        <authorList>
            <person name="Varghese N."/>
            <person name="Submissions S."/>
        </authorList>
    </citation>
    <scope>NUCLEOTIDE SEQUENCE [LARGE SCALE GENOMIC DNA]</scope>
    <source>
        <strain evidence="3 4">DSM 16525</strain>
    </source>
</reference>
<evidence type="ECO:0000313" key="3">
    <source>
        <dbReference type="EMBL" id="SEU26755.1"/>
    </source>
</evidence>
<evidence type="ECO:0000313" key="5">
    <source>
        <dbReference type="Proteomes" id="UP000321514"/>
    </source>
</evidence>
<name>A0A511T6J1_MYXFU</name>
<keyword evidence="1" id="KW-0472">Membrane</keyword>